<sequence>MASPSNILFRLYQRTIHSLAFYPTVIALGFLLLCIVTMSIEYQSWLMSIKQEIDIGLVRNADNARLILGTLVGGILSLMVFSFSMVMVVLNNAAAALSPRVIPGLVSSKSHQKTLGVYLGTILYSLLLITTIELNGSDKVPSLGVLISLGLGIGCLGLFVHFIRSISQSIQVEHILSNLFTTTHCKLQGRIKKMQALETSPEWPNDQNWAQTRSQRSGYFKALNVAAANQILKENDLQMTVLVHHGFFVNAGHPLFKTNRPGNEEICQQLLDCFDFFIEEYASIHYFFGCKQISEIAVKALSPGINDPGTAIKAIDLLSVLFTQRLQLPDFDVAELDDEPPRLYIRELTVAQLLQLVLGSIRTYGGADPGVLTTLLQALKNMLYACPQTRYQNEIIDYAKSVLDTADAQLLNPRDRQELNAFVQRFNAAPLQNETALKPLEIDAR</sequence>
<dbReference type="AlphaFoldDB" id="A0A653E768"/>
<proteinExistence type="predicted"/>
<keyword evidence="1" id="KW-1133">Transmembrane helix</keyword>
<keyword evidence="1" id="KW-0472">Membrane</keyword>
<reference evidence="2" key="1">
    <citation type="submission" date="2019-02" db="EMBL/GenBank/DDBJ databases">
        <authorList>
            <consortium name="Genoscope - CEA"/>
            <person name="William W."/>
        </authorList>
    </citation>
    <scope>NUCLEOTIDE SEQUENCE [LARGE SCALE GENOMIC DNA]</scope>
    <source>
        <strain evidence="2">YSy11</strain>
    </source>
</reference>
<feature type="transmembrane region" description="Helical" evidence="1">
    <location>
        <begin position="20"/>
        <end position="40"/>
    </location>
</feature>
<keyword evidence="1" id="KW-0812">Transmembrane</keyword>
<name>A0A653E768_9PSED</name>
<organism evidence="2">
    <name type="scientific">Pseudomonas marincola</name>
    <dbReference type="NCBI Taxonomy" id="437900"/>
    <lineage>
        <taxon>Bacteria</taxon>
        <taxon>Pseudomonadati</taxon>
        <taxon>Pseudomonadota</taxon>
        <taxon>Gammaproteobacteria</taxon>
        <taxon>Pseudomonadales</taxon>
        <taxon>Pseudomonadaceae</taxon>
        <taxon>Pseudomonas</taxon>
    </lineage>
</organism>
<evidence type="ECO:0008006" key="3">
    <source>
        <dbReference type="Google" id="ProtNLM"/>
    </source>
</evidence>
<accession>A0A653E768</accession>
<gene>
    <name evidence="2" type="ORF">PMYSY11_3526</name>
</gene>
<protein>
    <recommendedName>
        <fullName evidence="3">DUF2254 domain-containing protein</fullName>
    </recommendedName>
</protein>
<feature type="transmembrane region" description="Helical" evidence="1">
    <location>
        <begin position="115"/>
        <end position="134"/>
    </location>
</feature>
<evidence type="ECO:0000313" key="2">
    <source>
        <dbReference type="EMBL" id="VEV98570.1"/>
    </source>
</evidence>
<feature type="transmembrane region" description="Helical" evidence="1">
    <location>
        <begin position="140"/>
        <end position="163"/>
    </location>
</feature>
<dbReference type="EMBL" id="LR215729">
    <property type="protein sequence ID" value="VEV98570.1"/>
    <property type="molecule type" value="Genomic_DNA"/>
</dbReference>
<feature type="transmembrane region" description="Helical" evidence="1">
    <location>
        <begin position="66"/>
        <end position="94"/>
    </location>
</feature>
<dbReference type="RefSeq" id="WP_150548992.1">
    <property type="nucleotide sequence ID" value="NZ_LR215729.2"/>
</dbReference>
<dbReference type="InterPro" id="IPR018723">
    <property type="entry name" value="DUF2254_membrane"/>
</dbReference>
<evidence type="ECO:0000256" key="1">
    <source>
        <dbReference type="SAM" id="Phobius"/>
    </source>
</evidence>
<dbReference type="Pfam" id="PF10011">
    <property type="entry name" value="DUF2254"/>
    <property type="match status" value="1"/>
</dbReference>